<protein>
    <submittedName>
        <fullName evidence="2">Uncharacterized protein</fullName>
    </submittedName>
</protein>
<name>A0A2B4RMX9_STYPI</name>
<keyword evidence="3" id="KW-1185">Reference proteome</keyword>
<proteinExistence type="predicted"/>
<comment type="caution">
    <text evidence="2">The sequence shown here is derived from an EMBL/GenBank/DDBJ whole genome shotgun (WGS) entry which is preliminary data.</text>
</comment>
<evidence type="ECO:0000313" key="2">
    <source>
        <dbReference type="EMBL" id="PFX17697.1"/>
    </source>
</evidence>
<feature type="compositionally biased region" description="Basic residues" evidence="1">
    <location>
        <begin position="36"/>
        <end position="53"/>
    </location>
</feature>
<gene>
    <name evidence="2" type="ORF">AWC38_SpisGene17961</name>
</gene>
<dbReference type="Proteomes" id="UP000225706">
    <property type="component" value="Unassembled WGS sequence"/>
</dbReference>
<feature type="region of interest" description="Disordered" evidence="1">
    <location>
        <begin position="166"/>
        <end position="195"/>
    </location>
</feature>
<evidence type="ECO:0000256" key="1">
    <source>
        <dbReference type="SAM" id="MobiDB-lite"/>
    </source>
</evidence>
<sequence length="255" mass="29471">MHKRRLDQKPDEDFEVEDDDDEEERDRDMEFALPHFFKKGKGKSSKRPGRKPRWCPKSLDNFVDIVVSSNEFKNKLIFTNTKNQRNGPIVVKILDESKERASARGDKFTMSVNQMRTKFKKCVSQCKQAAPTQKTETGMKRYQGDHGFGKWFNTLFEVVKTRDSSQPECALEPSTSSSSPPRTPGNSLYDPDKVDDEVEMFVPKRSLKKGKSNKDKLDINQEVIQLIQEAVRNDPTKEMISFLKDEMEKSRVHTS</sequence>
<feature type="region of interest" description="Disordered" evidence="1">
    <location>
        <begin position="1"/>
        <end position="53"/>
    </location>
</feature>
<feature type="compositionally biased region" description="Acidic residues" evidence="1">
    <location>
        <begin position="10"/>
        <end position="25"/>
    </location>
</feature>
<dbReference type="EMBL" id="LSMT01000454">
    <property type="protein sequence ID" value="PFX17697.1"/>
    <property type="molecule type" value="Genomic_DNA"/>
</dbReference>
<accession>A0A2B4RMX9</accession>
<evidence type="ECO:0000313" key="3">
    <source>
        <dbReference type="Proteomes" id="UP000225706"/>
    </source>
</evidence>
<dbReference type="OrthoDB" id="5953220at2759"/>
<dbReference type="AlphaFoldDB" id="A0A2B4RMX9"/>
<organism evidence="2 3">
    <name type="scientific">Stylophora pistillata</name>
    <name type="common">Smooth cauliflower coral</name>
    <dbReference type="NCBI Taxonomy" id="50429"/>
    <lineage>
        <taxon>Eukaryota</taxon>
        <taxon>Metazoa</taxon>
        <taxon>Cnidaria</taxon>
        <taxon>Anthozoa</taxon>
        <taxon>Hexacorallia</taxon>
        <taxon>Scleractinia</taxon>
        <taxon>Astrocoeniina</taxon>
        <taxon>Pocilloporidae</taxon>
        <taxon>Stylophora</taxon>
    </lineage>
</organism>
<reference evidence="3" key="1">
    <citation type="journal article" date="2017" name="bioRxiv">
        <title>Comparative analysis of the genomes of Stylophora pistillata and Acropora digitifera provides evidence for extensive differences between species of corals.</title>
        <authorList>
            <person name="Voolstra C.R."/>
            <person name="Li Y."/>
            <person name="Liew Y.J."/>
            <person name="Baumgarten S."/>
            <person name="Zoccola D."/>
            <person name="Flot J.-F."/>
            <person name="Tambutte S."/>
            <person name="Allemand D."/>
            <person name="Aranda M."/>
        </authorList>
    </citation>
    <scope>NUCLEOTIDE SEQUENCE [LARGE SCALE GENOMIC DNA]</scope>
</reference>